<dbReference type="InterPro" id="IPR035965">
    <property type="entry name" value="PAS-like_dom_sf"/>
</dbReference>
<feature type="domain" description="PAC" evidence="2">
    <location>
        <begin position="109"/>
        <end position="161"/>
    </location>
</feature>
<dbReference type="CDD" id="cd00130">
    <property type="entry name" value="PAS"/>
    <property type="match status" value="1"/>
</dbReference>
<feature type="domain" description="STAS" evidence="3">
    <location>
        <begin position="170"/>
        <end position="281"/>
    </location>
</feature>
<dbReference type="InterPro" id="IPR036513">
    <property type="entry name" value="STAS_dom_sf"/>
</dbReference>
<evidence type="ECO:0000313" key="5">
    <source>
        <dbReference type="Proteomes" id="UP001217485"/>
    </source>
</evidence>
<gene>
    <name evidence="4" type="ORF">POL72_47635</name>
</gene>
<dbReference type="InterPro" id="IPR002645">
    <property type="entry name" value="STAS_dom"/>
</dbReference>
<dbReference type="Pfam" id="PF01740">
    <property type="entry name" value="STAS"/>
    <property type="match status" value="1"/>
</dbReference>
<dbReference type="NCBIfam" id="TIGR00229">
    <property type="entry name" value="sensory_box"/>
    <property type="match status" value="1"/>
</dbReference>
<dbReference type="Pfam" id="PF08448">
    <property type="entry name" value="PAS_4"/>
    <property type="match status" value="1"/>
</dbReference>
<protein>
    <submittedName>
        <fullName evidence="4">PAS domain-containing protein</fullName>
    </submittedName>
</protein>
<dbReference type="PANTHER" id="PTHR33745:SF3">
    <property type="entry name" value="RSBT CO-ANTAGONIST PROTEIN RSBRC"/>
    <property type="match status" value="1"/>
</dbReference>
<evidence type="ECO:0000256" key="1">
    <source>
        <dbReference type="ARBA" id="ARBA00022553"/>
    </source>
</evidence>
<dbReference type="PANTHER" id="PTHR33745">
    <property type="entry name" value="RSBT ANTAGONIST PROTEIN RSBS-RELATED"/>
    <property type="match status" value="1"/>
</dbReference>
<dbReference type="EMBL" id="JAQNDK010000006">
    <property type="protein sequence ID" value="MDC0685471.1"/>
    <property type="molecule type" value="Genomic_DNA"/>
</dbReference>
<evidence type="ECO:0000259" key="2">
    <source>
        <dbReference type="PROSITE" id="PS50113"/>
    </source>
</evidence>
<dbReference type="Proteomes" id="UP001217485">
    <property type="component" value="Unassembled WGS sequence"/>
</dbReference>
<accession>A0ABT5CGC3</accession>
<dbReference type="SUPFAM" id="SSF55785">
    <property type="entry name" value="PYP-like sensor domain (PAS domain)"/>
    <property type="match status" value="1"/>
</dbReference>
<dbReference type="InterPro" id="IPR051932">
    <property type="entry name" value="Bact_StressResp_Reg"/>
</dbReference>
<dbReference type="Gene3D" id="3.30.750.24">
    <property type="entry name" value="STAS domain"/>
    <property type="match status" value="1"/>
</dbReference>
<sequence length="287" mass="32589">MKGRDHDELVAEIERLRRRVSELEKDRGRRDAGVERLADYVRLLTSYMPAAVALFDRDMRYLLTSKRWLEDYGLAPREITGLSHYEVFPEIPQRWKDIHQRCLAGASERHEEDSFQRPDGRIEWVRWQVFPWHDERGGIGGIMMFTEVITKQKELQDRLRAQSAALRELSTPIIPICDEVLVLPLIGTIDERRSQQLTEALLNKISDKGAQICIVDLTGVSAFDTRAASALARIAQAVRLLGVEVVLTGIRPEVAQALIALEVELSSIVTRRDLSHGIAFAMAAKKP</sequence>
<evidence type="ECO:0000259" key="3">
    <source>
        <dbReference type="PROSITE" id="PS50801"/>
    </source>
</evidence>
<dbReference type="Gene3D" id="3.30.450.20">
    <property type="entry name" value="PAS domain"/>
    <property type="match status" value="1"/>
</dbReference>
<name>A0ABT5CGC3_9BACT</name>
<organism evidence="4 5">
    <name type="scientific">Sorangium atrum</name>
    <dbReference type="NCBI Taxonomy" id="2995308"/>
    <lineage>
        <taxon>Bacteria</taxon>
        <taxon>Pseudomonadati</taxon>
        <taxon>Myxococcota</taxon>
        <taxon>Polyangia</taxon>
        <taxon>Polyangiales</taxon>
        <taxon>Polyangiaceae</taxon>
        <taxon>Sorangium</taxon>
    </lineage>
</organism>
<dbReference type="InterPro" id="IPR013656">
    <property type="entry name" value="PAS_4"/>
</dbReference>
<dbReference type="CDD" id="cd07041">
    <property type="entry name" value="STAS_RsbR_RsbS_like"/>
    <property type="match status" value="1"/>
</dbReference>
<evidence type="ECO:0000313" key="4">
    <source>
        <dbReference type="EMBL" id="MDC0685471.1"/>
    </source>
</evidence>
<keyword evidence="1" id="KW-0597">Phosphoprotein</keyword>
<dbReference type="PROSITE" id="PS50801">
    <property type="entry name" value="STAS"/>
    <property type="match status" value="1"/>
</dbReference>
<dbReference type="RefSeq" id="WP_272103772.1">
    <property type="nucleotide sequence ID" value="NZ_JAQNDK010000006.1"/>
</dbReference>
<dbReference type="InterPro" id="IPR000014">
    <property type="entry name" value="PAS"/>
</dbReference>
<dbReference type="PROSITE" id="PS50113">
    <property type="entry name" value="PAC"/>
    <property type="match status" value="1"/>
</dbReference>
<proteinExistence type="predicted"/>
<comment type="caution">
    <text evidence="4">The sequence shown here is derived from an EMBL/GenBank/DDBJ whole genome shotgun (WGS) entry which is preliminary data.</text>
</comment>
<dbReference type="InterPro" id="IPR000700">
    <property type="entry name" value="PAS-assoc_C"/>
</dbReference>
<dbReference type="SUPFAM" id="SSF52091">
    <property type="entry name" value="SpoIIaa-like"/>
    <property type="match status" value="1"/>
</dbReference>
<reference evidence="4 5" key="1">
    <citation type="submission" date="2023-01" db="EMBL/GenBank/DDBJ databases">
        <title>Minimal conservation of predation-associated metabolite biosynthetic gene clusters underscores biosynthetic potential of Myxococcota including descriptions for ten novel species: Archangium lansinium sp. nov., Myxococcus landrumus sp. nov., Nannocystis bai.</title>
        <authorList>
            <person name="Ahearne A."/>
            <person name="Stevens C."/>
            <person name="Dowd S."/>
        </authorList>
    </citation>
    <scope>NUCLEOTIDE SEQUENCE [LARGE SCALE GENOMIC DNA]</scope>
    <source>
        <strain evidence="4 5">WIWO2</strain>
    </source>
</reference>
<keyword evidence="5" id="KW-1185">Reference proteome</keyword>